<reference evidence="3 4" key="1">
    <citation type="journal article" date="2024" name="Science">
        <title>Giant polyketide synthase enzymes in the biosynthesis of giant marine polyether toxins.</title>
        <authorList>
            <person name="Fallon T.R."/>
            <person name="Shende V.V."/>
            <person name="Wierzbicki I.H."/>
            <person name="Pendleton A.L."/>
            <person name="Watervoot N.F."/>
            <person name="Auber R.P."/>
            <person name="Gonzalez D.J."/>
            <person name="Wisecaver J.H."/>
            <person name="Moore B.S."/>
        </authorList>
    </citation>
    <scope>NUCLEOTIDE SEQUENCE [LARGE SCALE GENOMIC DNA]</scope>
    <source>
        <strain evidence="3 4">12B1</strain>
    </source>
</reference>
<gene>
    <name evidence="3" type="ORF">AB1Y20_014196</name>
</gene>
<dbReference type="AlphaFoldDB" id="A0AB34ID09"/>
<sequence length="1010" mass="108794">MRQPLVLMVFAAAHRVSADYAAHALERANAGAPNKELLPLFQAAVFLDESPTPQAWSNLGVALLHQSGEAKGVAAERYGFWSLVVFELALRMDPLGLVGGNMVEMNIDLLKRKCPFVETIATRERRSYWRGNLLLTSPTSSEVALTLAQAGRACEAIPFFWVDLLHAEKEAAPTWVNLAVALNAARGYATRAPSRFAEISALSLACFERAEELYRRDGTPLGPDGLPPPIRDNLDVIAHLRQVVSADADHAKITAKARSMAANRTVWAELKVDRWKLRRVWGSSAKSSSRVEGQTRQMLLVAGLFSDAVMLARAHGWRTPQLKGSALSLIRSAIEAAGLQPVLDAVLDAASGGEDLSSAAANAAARGLADNRFASPLMTLTLGFVCLAAAKEAEAALDISRARALHREGRAAFKVSLALAPADISAKTGLERAEGEAAALEERLAAHDSSASAAKAEQGAEPSVRTDDPDAEWVGEVGGSPALIESLRALLERQRAAALWLAAEDGGNSHVPEEPPRILIGHVPNVGLGNQLIAVTSYLAHALLSQRTLFLQTATLQCDTTLTGDAGVGPTSLSPFCNVFELRHEGGAGNLATASVRTPLWHLVSVLERSRGRGRLDRLHAAYNDTLHLNARAIPGRQLAFDHFACAEDHPGGALPRLVSLKTSLYYATLLKLNHQYTDEAARLFLPATGGRASAAGHPYDQELDIFGPLFRFLLRPSAALQAEVAAFARRFFQRDPTQRRGPTPGAPLIIGVHARVQDETAHHASAKGPGAVSKLEAATKRCARLRVRVASSEVCGGACNQSVHVVAFVASDDATVRANVVKSLESLSSTHHVRVVTYSPPMSGYRKDNVAARGTTHGQFAAAADLLLLAHADGIIRAGNRGFSSLSAAAAAIQPTPPVEWLVNHPCDDEPQWKKEYDCIVNLRTQPRMLMRWPFDNSAFERSRVSCPLHDAYGSVRTLAQRMKMAGSLDQWCDDLGEMAAFNVRNPVSIKLSSIQREQPNGRSEKEEL</sequence>
<keyword evidence="2" id="KW-0732">Signal</keyword>
<proteinExistence type="predicted"/>
<evidence type="ECO:0000256" key="2">
    <source>
        <dbReference type="SAM" id="SignalP"/>
    </source>
</evidence>
<evidence type="ECO:0000313" key="4">
    <source>
        <dbReference type="Proteomes" id="UP001515480"/>
    </source>
</evidence>
<keyword evidence="4" id="KW-1185">Reference proteome</keyword>
<feature type="region of interest" description="Disordered" evidence="1">
    <location>
        <begin position="448"/>
        <end position="472"/>
    </location>
</feature>
<feature type="chain" id="PRO_5044296176" evidence="2">
    <location>
        <begin position="19"/>
        <end position="1010"/>
    </location>
</feature>
<protein>
    <submittedName>
        <fullName evidence="3">Uncharacterized protein</fullName>
    </submittedName>
</protein>
<dbReference type="Gene3D" id="3.40.50.11350">
    <property type="match status" value="1"/>
</dbReference>
<feature type="signal peptide" evidence="2">
    <location>
        <begin position="1"/>
        <end position="18"/>
    </location>
</feature>
<evidence type="ECO:0000313" key="3">
    <source>
        <dbReference type="EMBL" id="KAL1496591.1"/>
    </source>
</evidence>
<evidence type="ECO:0000256" key="1">
    <source>
        <dbReference type="SAM" id="MobiDB-lite"/>
    </source>
</evidence>
<organism evidence="3 4">
    <name type="scientific">Prymnesium parvum</name>
    <name type="common">Toxic golden alga</name>
    <dbReference type="NCBI Taxonomy" id="97485"/>
    <lineage>
        <taxon>Eukaryota</taxon>
        <taxon>Haptista</taxon>
        <taxon>Haptophyta</taxon>
        <taxon>Prymnesiophyceae</taxon>
        <taxon>Prymnesiales</taxon>
        <taxon>Prymnesiaceae</taxon>
        <taxon>Prymnesium</taxon>
    </lineage>
</organism>
<accession>A0AB34ID09</accession>
<comment type="caution">
    <text evidence="3">The sequence shown here is derived from an EMBL/GenBank/DDBJ whole genome shotgun (WGS) entry which is preliminary data.</text>
</comment>
<name>A0AB34ID09_PRYPA</name>
<dbReference type="Proteomes" id="UP001515480">
    <property type="component" value="Unassembled WGS sequence"/>
</dbReference>
<dbReference type="EMBL" id="JBGBPQ010000028">
    <property type="protein sequence ID" value="KAL1496591.1"/>
    <property type="molecule type" value="Genomic_DNA"/>
</dbReference>